<dbReference type="Gene3D" id="1.10.10.60">
    <property type="entry name" value="Homeodomain-like"/>
    <property type="match status" value="2"/>
</dbReference>
<dbReference type="PROSITE" id="PS50110">
    <property type="entry name" value="RESPONSE_REGULATORY"/>
    <property type="match status" value="1"/>
</dbReference>
<evidence type="ECO:0000259" key="6">
    <source>
        <dbReference type="PROSITE" id="PS50110"/>
    </source>
</evidence>
<dbReference type="SUPFAM" id="SSF46689">
    <property type="entry name" value="Homeodomain-like"/>
    <property type="match status" value="1"/>
</dbReference>
<dbReference type="SUPFAM" id="SSF52172">
    <property type="entry name" value="CheY-like"/>
    <property type="match status" value="1"/>
</dbReference>
<keyword evidence="4" id="KW-0597">Phosphoprotein</keyword>
<dbReference type="Proteomes" id="UP000294292">
    <property type="component" value="Chromosome"/>
</dbReference>
<proteinExistence type="predicted"/>
<dbReference type="PROSITE" id="PS01124">
    <property type="entry name" value="HTH_ARAC_FAMILY_2"/>
    <property type="match status" value="1"/>
</dbReference>
<keyword evidence="2" id="KW-0238">DNA-binding</keyword>
<dbReference type="EMBL" id="CP038015">
    <property type="protein sequence ID" value="QBP39743.1"/>
    <property type="molecule type" value="Genomic_DNA"/>
</dbReference>
<evidence type="ECO:0000256" key="1">
    <source>
        <dbReference type="ARBA" id="ARBA00023015"/>
    </source>
</evidence>
<dbReference type="GO" id="GO:0003700">
    <property type="term" value="F:DNA-binding transcription factor activity"/>
    <property type="evidence" value="ECO:0007669"/>
    <property type="project" value="InterPro"/>
</dbReference>
<organism evidence="7 8">
    <name type="scientific">Paenisporosarcina antarctica</name>
    <dbReference type="NCBI Taxonomy" id="417367"/>
    <lineage>
        <taxon>Bacteria</taxon>
        <taxon>Bacillati</taxon>
        <taxon>Bacillota</taxon>
        <taxon>Bacilli</taxon>
        <taxon>Bacillales</taxon>
        <taxon>Caryophanaceae</taxon>
        <taxon>Paenisporosarcina</taxon>
    </lineage>
</organism>
<feature type="modified residue" description="4-aspartylphosphate" evidence="4">
    <location>
        <position position="53"/>
    </location>
</feature>
<dbReference type="InterPro" id="IPR009057">
    <property type="entry name" value="Homeodomain-like_sf"/>
</dbReference>
<evidence type="ECO:0000256" key="3">
    <source>
        <dbReference type="ARBA" id="ARBA00023163"/>
    </source>
</evidence>
<dbReference type="RefSeq" id="WP_134208078.1">
    <property type="nucleotide sequence ID" value="NZ_CP038015.1"/>
</dbReference>
<evidence type="ECO:0000259" key="5">
    <source>
        <dbReference type="PROSITE" id="PS01124"/>
    </source>
</evidence>
<dbReference type="OrthoDB" id="2563880at2"/>
<dbReference type="SMART" id="SM00342">
    <property type="entry name" value="HTH_ARAC"/>
    <property type="match status" value="1"/>
</dbReference>
<name>A0A4P6ZU36_9BACL</name>
<gene>
    <name evidence="7" type="ORF">E2636_00575</name>
</gene>
<accession>A0A4P6ZU36</accession>
<evidence type="ECO:0000313" key="7">
    <source>
        <dbReference type="EMBL" id="QBP39743.1"/>
    </source>
</evidence>
<sequence>MNILILTKDPLEGQGLKWIITSQLRDIHVDVVDDIQQFSKYIKDHASDFLIVDLDLWSVEQQSFLPQHIQWLGISSERTFQTAYRALTLKAEDVLFRPFQPEHLVKHVQQARFRFRNEKQSTTQLNSVQETILTYEDLLLAETYPNYPLLMSAIVPSDREQGSQLVRALEEFPFPTTFDVFPFSQFVLVVHRLSQQADLQDAYRSFFASWKRQSDALLSIYLYESVEGKSTRTLYQKMRRFQERIFYDGYDILSLELTDLTWRELDPFLSPLEQRTWIEMLEKQDVNAIRNWFEQDFLTLEAPYPDPEMVRIRLTSVLAQMRRYMKAKSIGNESIEQQYHHLFQDIIREPVMYLIIQKLGDFTSKLMKETSLHEDGGSNFSEKVRMMMESNYWDSSWNLATCAQTLQMNKSTLSRKFSQNTGKKFRDTLQEIRIREAKRLLKETTASLEEVSRLAGYSHQTYFNAKFKVATGVTPSMYRFD</sequence>
<dbReference type="GO" id="GO:0000160">
    <property type="term" value="P:phosphorelay signal transduction system"/>
    <property type="evidence" value="ECO:0007669"/>
    <property type="project" value="InterPro"/>
</dbReference>
<dbReference type="InterPro" id="IPR001789">
    <property type="entry name" value="Sig_transdc_resp-reg_receiver"/>
</dbReference>
<dbReference type="KEGG" id="panc:E2636_00575"/>
<dbReference type="PANTHER" id="PTHR43280">
    <property type="entry name" value="ARAC-FAMILY TRANSCRIPTIONAL REGULATOR"/>
    <property type="match status" value="1"/>
</dbReference>
<protein>
    <submittedName>
        <fullName evidence="7">AraC family transcriptional regulator</fullName>
    </submittedName>
</protein>
<dbReference type="AlphaFoldDB" id="A0A4P6ZU36"/>
<dbReference type="InterPro" id="IPR018060">
    <property type="entry name" value="HTH_AraC"/>
</dbReference>
<evidence type="ECO:0000256" key="2">
    <source>
        <dbReference type="ARBA" id="ARBA00023125"/>
    </source>
</evidence>
<keyword evidence="3" id="KW-0804">Transcription</keyword>
<keyword evidence="8" id="KW-1185">Reference proteome</keyword>
<reference evidence="7 8" key="1">
    <citation type="submission" date="2019-03" db="EMBL/GenBank/DDBJ databases">
        <title>Complete genome sequence of Paenisporosarcina antarctica CGMCC 1.6503T.</title>
        <authorList>
            <person name="Rong J.-C."/>
            <person name="Chi N.-Y."/>
            <person name="Zhang Q.-F."/>
        </authorList>
    </citation>
    <scope>NUCLEOTIDE SEQUENCE [LARGE SCALE GENOMIC DNA]</scope>
    <source>
        <strain evidence="7 8">CGMCC 1.6503</strain>
    </source>
</reference>
<dbReference type="InterPro" id="IPR011006">
    <property type="entry name" value="CheY-like_superfamily"/>
</dbReference>
<dbReference type="GO" id="GO:0043565">
    <property type="term" value="F:sequence-specific DNA binding"/>
    <property type="evidence" value="ECO:0007669"/>
    <property type="project" value="InterPro"/>
</dbReference>
<evidence type="ECO:0000256" key="4">
    <source>
        <dbReference type="PROSITE-ProRule" id="PRU00169"/>
    </source>
</evidence>
<dbReference type="Gene3D" id="3.40.50.2300">
    <property type="match status" value="1"/>
</dbReference>
<dbReference type="PANTHER" id="PTHR43280:SF28">
    <property type="entry name" value="HTH-TYPE TRANSCRIPTIONAL ACTIVATOR RHAS"/>
    <property type="match status" value="1"/>
</dbReference>
<keyword evidence="1" id="KW-0805">Transcription regulation</keyword>
<feature type="domain" description="Response regulatory" evidence="6">
    <location>
        <begin position="2"/>
        <end position="112"/>
    </location>
</feature>
<dbReference type="Pfam" id="PF12833">
    <property type="entry name" value="HTH_18"/>
    <property type="match status" value="1"/>
</dbReference>
<evidence type="ECO:0000313" key="8">
    <source>
        <dbReference type="Proteomes" id="UP000294292"/>
    </source>
</evidence>
<feature type="domain" description="HTH araC/xylS-type" evidence="5">
    <location>
        <begin position="382"/>
        <end position="481"/>
    </location>
</feature>